<dbReference type="AlphaFoldDB" id="A0A9W7XYD2"/>
<gene>
    <name evidence="1" type="ORF">LPJ53_002315</name>
</gene>
<dbReference type="InterPro" id="IPR016024">
    <property type="entry name" value="ARM-type_fold"/>
</dbReference>
<dbReference type="OrthoDB" id="10250600at2759"/>
<dbReference type="PANTHER" id="PTHR13554:SF10">
    <property type="entry name" value="26S PROTEASOME NON-ATPASE REGULATORY SUBUNIT 5"/>
    <property type="match status" value="1"/>
</dbReference>
<proteinExistence type="predicted"/>
<dbReference type="SUPFAM" id="SSF48371">
    <property type="entry name" value="ARM repeat"/>
    <property type="match status" value="1"/>
</dbReference>
<dbReference type="GO" id="GO:0043248">
    <property type="term" value="P:proteasome assembly"/>
    <property type="evidence" value="ECO:0007669"/>
    <property type="project" value="InterPro"/>
</dbReference>
<reference evidence="1" key="1">
    <citation type="submission" date="2022-07" db="EMBL/GenBank/DDBJ databases">
        <title>Phylogenomic reconstructions and comparative analyses of Kickxellomycotina fungi.</title>
        <authorList>
            <person name="Reynolds N.K."/>
            <person name="Stajich J.E."/>
            <person name="Barry K."/>
            <person name="Grigoriev I.V."/>
            <person name="Crous P."/>
            <person name="Smith M.E."/>
        </authorList>
    </citation>
    <scope>NUCLEOTIDE SEQUENCE</scope>
    <source>
        <strain evidence="1">NBRC 32514</strain>
    </source>
</reference>
<dbReference type="PANTHER" id="PTHR13554">
    <property type="entry name" value="26S PROTEASOME NON-ATPASE REGULATORY SUBUNIT 5-RELATED"/>
    <property type="match status" value="1"/>
</dbReference>
<dbReference type="Proteomes" id="UP001149813">
    <property type="component" value="Unassembled WGS sequence"/>
</dbReference>
<dbReference type="InterPro" id="IPR011989">
    <property type="entry name" value="ARM-like"/>
</dbReference>
<name>A0A9W7XYD2_9FUNG</name>
<dbReference type="GO" id="GO:0005829">
    <property type="term" value="C:cytosol"/>
    <property type="evidence" value="ECO:0007669"/>
    <property type="project" value="TreeGrafter"/>
</dbReference>
<evidence type="ECO:0000313" key="1">
    <source>
        <dbReference type="EMBL" id="KAJ1723316.1"/>
    </source>
</evidence>
<evidence type="ECO:0000313" key="2">
    <source>
        <dbReference type="Proteomes" id="UP001149813"/>
    </source>
</evidence>
<accession>A0A9W7XYD2</accession>
<dbReference type="Gene3D" id="1.25.10.10">
    <property type="entry name" value="Leucine-rich Repeat Variant"/>
    <property type="match status" value="2"/>
</dbReference>
<keyword evidence="2" id="KW-1185">Reference proteome</keyword>
<dbReference type="EMBL" id="JANBOJ010000071">
    <property type="protein sequence ID" value="KAJ1723316.1"/>
    <property type="molecule type" value="Genomic_DNA"/>
</dbReference>
<sequence>MQDEKDYVKTIKLICELLQSDPTSEVILGLRESFETLSKQLRTGPFLEVFETTLSNIPFAALFSLLAAPDNRLIVTVAEVTGQLLKPVTWAMVHQTFEEYIIQGLDHPHPVVKCLVLNQFLKCEGSSDPFSSQYGPHLWKCLDGKSDSDSTKLAKQALTHLCDVGMGMDYLFTEQSLKAIRKLLSGNESQRFRIYDVMVAAAKNSDSAFELFRQEGIISAFLDEASSGDVLVSMNFYELVPALCETPVSYDYLDSAGVFSKALNCLVDAKTDDSVTGSLTRVAVLKLFSRMVDAKGTDGKVFLEKYAVVRELGAILQSSESSSELISTAVNCLGAIGNSPAALEFLANEKEALKAFVSVYDTSLGHLRVECLQAIACMFGHSTTPSKEASQACYELYMQLDDGKFLVSLTKEIMKGFEESCVAGLAVIQKMVLHAWGLREISNYKNIVNFLLMRDSSRGKNAQKWQFSVIESIVQAPNAKDTFEPDTFARLSQYVREGPYFVNAVAQVALKSS</sequence>
<comment type="caution">
    <text evidence="1">The sequence shown here is derived from an EMBL/GenBank/DDBJ whole genome shotgun (WGS) entry which is preliminary data.</text>
</comment>
<dbReference type="InterPro" id="IPR019538">
    <property type="entry name" value="PSMD5"/>
</dbReference>
<evidence type="ECO:0008006" key="3">
    <source>
        <dbReference type="Google" id="ProtNLM"/>
    </source>
</evidence>
<organism evidence="1 2">
    <name type="scientific">Coemansia erecta</name>
    <dbReference type="NCBI Taxonomy" id="147472"/>
    <lineage>
        <taxon>Eukaryota</taxon>
        <taxon>Fungi</taxon>
        <taxon>Fungi incertae sedis</taxon>
        <taxon>Zoopagomycota</taxon>
        <taxon>Kickxellomycotina</taxon>
        <taxon>Kickxellomycetes</taxon>
        <taxon>Kickxellales</taxon>
        <taxon>Kickxellaceae</taxon>
        <taxon>Coemansia</taxon>
    </lineage>
</organism>
<dbReference type="Pfam" id="PF10508">
    <property type="entry name" value="Proteasom_PSMB"/>
    <property type="match status" value="1"/>
</dbReference>
<protein>
    <recommendedName>
        <fullName evidence="3">26S proteasome non-ATPase regulatory subunit 5</fullName>
    </recommendedName>
</protein>